<keyword evidence="3" id="KW-1185">Reference proteome</keyword>
<reference evidence="2 3" key="1">
    <citation type="submission" date="2019-03" db="EMBL/GenBank/DDBJ databases">
        <title>Genomic Encyclopedia of Type Strains, Phase III (KMG-III): the genomes of soil and plant-associated and newly described type strains.</title>
        <authorList>
            <person name="Whitman W."/>
        </authorList>
    </citation>
    <scope>NUCLEOTIDE SEQUENCE [LARGE SCALE GENOMIC DNA]</scope>
    <source>
        <strain evidence="2 3">CECT 8455</strain>
    </source>
</reference>
<keyword evidence="2" id="KW-0548">Nucleotidyltransferase</keyword>
<dbReference type="AlphaFoldDB" id="A0A4R7D251"/>
<dbReference type="SUPFAM" id="SSF53448">
    <property type="entry name" value="Nucleotide-diphospho-sugar transferases"/>
    <property type="match status" value="1"/>
</dbReference>
<organism evidence="2 3">
    <name type="scientific">Maribacter caenipelagi</name>
    <dbReference type="NCBI Taxonomy" id="1447781"/>
    <lineage>
        <taxon>Bacteria</taxon>
        <taxon>Pseudomonadati</taxon>
        <taxon>Bacteroidota</taxon>
        <taxon>Flavobacteriia</taxon>
        <taxon>Flavobacteriales</taxon>
        <taxon>Flavobacteriaceae</taxon>
        <taxon>Maribacter</taxon>
    </lineage>
</organism>
<evidence type="ECO:0000313" key="3">
    <source>
        <dbReference type="Proteomes" id="UP000295274"/>
    </source>
</evidence>
<feature type="domain" description="MobA-like NTP transferase" evidence="1">
    <location>
        <begin position="9"/>
        <end position="172"/>
    </location>
</feature>
<evidence type="ECO:0000259" key="1">
    <source>
        <dbReference type="Pfam" id="PF12804"/>
    </source>
</evidence>
<dbReference type="Proteomes" id="UP000295274">
    <property type="component" value="Unassembled WGS sequence"/>
</dbReference>
<name>A0A4R7D251_9FLAO</name>
<dbReference type="GO" id="GO:0016779">
    <property type="term" value="F:nucleotidyltransferase activity"/>
    <property type="evidence" value="ECO:0007669"/>
    <property type="project" value="UniProtKB-KW"/>
</dbReference>
<dbReference type="CDD" id="cd04182">
    <property type="entry name" value="GT_2_like_f"/>
    <property type="match status" value="1"/>
</dbReference>
<dbReference type="RefSeq" id="WP_133672698.1">
    <property type="nucleotide sequence ID" value="NZ_SNZW01000014.1"/>
</dbReference>
<dbReference type="PANTHER" id="PTHR43777:SF1">
    <property type="entry name" value="MOLYBDENUM COFACTOR CYTIDYLYLTRANSFERASE"/>
    <property type="match status" value="1"/>
</dbReference>
<dbReference type="InterPro" id="IPR025877">
    <property type="entry name" value="MobA-like_NTP_Trfase"/>
</dbReference>
<dbReference type="OrthoDB" id="9779263at2"/>
<gene>
    <name evidence="2" type="ORF">DFQ03_1695</name>
</gene>
<comment type="caution">
    <text evidence="2">The sequence shown here is derived from an EMBL/GenBank/DDBJ whole genome shotgun (WGS) entry which is preliminary data.</text>
</comment>
<sequence length="208" mass="23073">MKKKVDIAVLIMAAGGSRRMDGIKQLMPWKDSNFLLETIKTVQNTNSESVHVVLGSNAEFITTQCSLEEKNIDIIVNSNWENGLGDSIAYGVKVLLKQRSTLDGILICLADQPLLSFKYLNSLIEEFVKHPSKVIATNYGKKLGVPTLFPKLLFKELSTLKGDFGAKEILNDESNAIISLNAADQIVDIDTNLEYQNLINRTNNTLNT</sequence>
<evidence type="ECO:0000313" key="2">
    <source>
        <dbReference type="EMBL" id="TDS15059.1"/>
    </source>
</evidence>
<dbReference type="Pfam" id="PF12804">
    <property type="entry name" value="NTP_transf_3"/>
    <property type="match status" value="1"/>
</dbReference>
<accession>A0A4R7D251</accession>
<proteinExistence type="predicted"/>
<dbReference type="InterPro" id="IPR029044">
    <property type="entry name" value="Nucleotide-diphossugar_trans"/>
</dbReference>
<keyword evidence="2" id="KW-0808">Transferase</keyword>
<dbReference type="PANTHER" id="PTHR43777">
    <property type="entry name" value="MOLYBDENUM COFACTOR CYTIDYLYLTRANSFERASE"/>
    <property type="match status" value="1"/>
</dbReference>
<dbReference type="EMBL" id="SNZW01000014">
    <property type="protein sequence ID" value="TDS15059.1"/>
    <property type="molecule type" value="Genomic_DNA"/>
</dbReference>
<dbReference type="Gene3D" id="3.90.550.10">
    <property type="entry name" value="Spore Coat Polysaccharide Biosynthesis Protein SpsA, Chain A"/>
    <property type="match status" value="1"/>
</dbReference>
<protein>
    <submittedName>
        <fullName evidence="2">Molybdenum cofactor cytidylyltransferase</fullName>
    </submittedName>
</protein>